<reference evidence="1 2" key="1">
    <citation type="submission" date="2016-10" db="EMBL/GenBank/DDBJ databases">
        <authorList>
            <person name="de Groot N.N."/>
        </authorList>
    </citation>
    <scope>NUCLEOTIDE SEQUENCE [LARGE SCALE GENOMIC DNA]</scope>
    <source>
        <strain evidence="1 2">AR67</strain>
    </source>
</reference>
<name>A0A1I1KQE6_RUMAL</name>
<accession>A0A1I1KQE6</accession>
<evidence type="ECO:0000313" key="1">
    <source>
        <dbReference type="EMBL" id="SFC59680.1"/>
    </source>
</evidence>
<organism evidence="1 2">
    <name type="scientific">Ruminococcus albus</name>
    <dbReference type="NCBI Taxonomy" id="1264"/>
    <lineage>
        <taxon>Bacteria</taxon>
        <taxon>Bacillati</taxon>
        <taxon>Bacillota</taxon>
        <taxon>Clostridia</taxon>
        <taxon>Eubacteriales</taxon>
        <taxon>Oscillospiraceae</taxon>
        <taxon>Ruminococcus</taxon>
    </lineage>
</organism>
<gene>
    <name evidence="1" type="ORF">SAMN02910406_01999</name>
</gene>
<evidence type="ECO:0000313" key="2">
    <source>
        <dbReference type="Proteomes" id="UP000182192"/>
    </source>
</evidence>
<dbReference type="OrthoDB" id="1550811at2"/>
<evidence type="ECO:0008006" key="3">
    <source>
        <dbReference type="Google" id="ProtNLM"/>
    </source>
</evidence>
<dbReference type="Proteomes" id="UP000182192">
    <property type="component" value="Unassembled WGS sequence"/>
</dbReference>
<dbReference type="AlphaFoldDB" id="A0A1I1KQE6"/>
<proteinExistence type="predicted"/>
<dbReference type="EMBL" id="FOKQ01000016">
    <property type="protein sequence ID" value="SFC59680.1"/>
    <property type="molecule type" value="Genomic_DNA"/>
</dbReference>
<dbReference type="RefSeq" id="WP_074961442.1">
    <property type="nucleotide sequence ID" value="NZ_FOKQ01000016.1"/>
</dbReference>
<dbReference type="Pfam" id="PF10946">
    <property type="entry name" value="DUF2625"/>
    <property type="match status" value="1"/>
</dbReference>
<protein>
    <recommendedName>
        <fullName evidence="3">DUF2625 family protein</fullName>
    </recommendedName>
</protein>
<dbReference type="InterPro" id="IPR021239">
    <property type="entry name" value="DUF2625"/>
</dbReference>
<sequence>MNEKVQKVLDLINSSEKKVVILPHDDSIGESIKVKYQINPESVLGIVLEHTGGIVIDDWIRVYGSGELDLMARNDLFPYDDLVVGEDILGGLFIYLNNGNIGYFAPDSLAVEDMEIGYGNFLSWCLHGDTDRYYTDYRWDGWQDETAGLSLDSGISFYPFLWAKADSFESRKRSVISMKEIIGMEMEFLKQL</sequence>